<dbReference type="Proteomes" id="UP000032141">
    <property type="component" value="Chromosome C7"/>
</dbReference>
<organism evidence="2 3">
    <name type="scientific">Brassica oleracea var. oleracea</name>
    <dbReference type="NCBI Taxonomy" id="109376"/>
    <lineage>
        <taxon>Eukaryota</taxon>
        <taxon>Viridiplantae</taxon>
        <taxon>Streptophyta</taxon>
        <taxon>Embryophyta</taxon>
        <taxon>Tracheophyta</taxon>
        <taxon>Spermatophyta</taxon>
        <taxon>Magnoliopsida</taxon>
        <taxon>eudicotyledons</taxon>
        <taxon>Gunneridae</taxon>
        <taxon>Pentapetalae</taxon>
        <taxon>rosids</taxon>
        <taxon>malvids</taxon>
        <taxon>Brassicales</taxon>
        <taxon>Brassicaceae</taxon>
        <taxon>Brassiceae</taxon>
        <taxon>Brassica</taxon>
    </lineage>
</organism>
<dbReference type="AlphaFoldDB" id="A0A0D3D9N3"/>
<feature type="chain" id="PRO_5002260115" evidence="1">
    <location>
        <begin position="26"/>
        <end position="134"/>
    </location>
</feature>
<dbReference type="GeneID" id="106305447"/>
<evidence type="ECO:0000313" key="2">
    <source>
        <dbReference type="EnsemblPlants" id="Bo7g075930.1"/>
    </source>
</evidence>
<dbReference type="EnsemblPlants" id="Bo7g075930.1">
    <property type="protein sequence ID" value="Bo7g075930.1"/>
    <property type="gene ID" value="Bo7g075930"/>
</dbReference>
<reference evidence="2 3" key="1">
    <citation type="journal article" date="2014" name="Genome Biol.">
        <title>Transcriptome and methylome profiling reveals relics of genome dominance in the mesopolyploid Brassica oleracea.</title>
        <authorList>
            <person name="Parkin I.A."/>
            <person name="Koh C."/>
            <person name="Tang H."/>
            <person name="Robinson S.J."/>
            <person name="Kagale S."/>
            <person name="Clarke W.E."/>
            <person name="Town C.D."/>
            <person name="Nixon J."/>
            <person name="Krishnakumar V."/>
            <person name="Bidwell S.L."/>
            <person name="Denoeud F."/>
            <person name="Belcram H."/>
            <person name="Links M.G."/>
            <person name="Just J."/>
            <person name="Clarke C."/>
            <person name="Bender T."/>
            <person name="Huebert T."/>
            <person name="Mason A.S."/>
            <person name="Pires J.C."/>
            <person name="Barker G."/>
            <person name="Moore J."/>
            <person name="Walley P.G."/>
            <person name="Manoli S."/>
            <person name="Batley J."/>
            <person name="Edwards D."/>
            <person name="Nelson M.N."/>
            <person name="Wang X."/>
            <person name="Paterson A.H."/>
            <person name="King G."/>
            <person name="Bancroft I."/>
            <person name="Chalhoub B."/>
            <person name="Sharpe A.G."/>
        </authorList>
    </citation>
    <scope>NUCLEOTIDE SEQUENCE</scope>
    <source>
        <strain evidence="2 3">cv. TO1000</strain>
    </source>
</reference>
<proteinExistence type="predicted"/>
<protein>
    <submittedName>
        <fullName evidence="2">Uncharacterized protein</fullName>
    </submittedName>
</protein>
<keyword evidence="1" id="KW-0732">Signal</keyword>
<dbReference type="Gramene" id="Bo7g075930.1">
    <property type="protein sequence ID" value="Bo7g075930.1"/>
    <property type="gene ID" value="Bo7g075930"/>
</dbReference>
<evidence type="ECO:0000256" key="1">
    <source>
        <dbReference type="SAM" id="SignalP"/>
    </source>
</evidence>
<feature type="signal peptide" evidence="1">
    <location>
        <begin position="1"/>
        <end position="25"/>
    </location>
</feature>
<accession>A0A0D3D9N3</accession>
<keyword evidence="3" id="KW-1185">Reference proteome</keyword>
<name>A0A0D3D9N3_BRAOL</name>
<dbReference type="HOGENOM" id="CLU_1899133_0_0_1"/>
<reference evidence="2" key="2">
    <citation type="submission" date="2015-03" db="UniProtKB">
        <authorList>
            <consortium name="EnsemblPlants"/>
        </authorList>
    </citation>
    <scope>IDENTIFICATION</scope>
</reference>
<dbReference type="KEGG" id="boe:106305447"/>
<dbReference type="OrthoDB" id="10343904at2759"/>
<sequence length="134" mass="14720">MNSAKPVFFLFMFLLYAFCMTTTESKCHDDKDCENVKLPCPGPLACLYGGCVCTYLDKPLDIPNSQIKSMTTTESKCHDDKDCENVKLPCPGPLACLYGGCVCTYLDKPLDIPNSQIKSAHSGKKVINLHDSSV</sequence>
<evidence type="ECO:0000313" key="3">
    <source>
        <dbReference type="Proteomes" id="UP000032141"/>
    </source>
</evidence>
<dbReference type="RefSeq" id="XP_013597269.1">
    <property type="nucleotide sequence ID" value="XM_013741815.1"/>
</dbReference>